<comment type="subcellular location">
    <subcellularLocation>
        <location evidence="1">Cytoplasm</location>
        <location evidence="1">Cytoskeleton</location>
        <location evidence="1">Flagellum axoneme</location>
    </subcellularLocation>
    <subcellularLocation>
        <location evidence="8">Cytoplasm</location>
        <location evidence="8">Cytoskeleton</location>
        <location evidence="8">Flagellum basal body</location>
    </subcellularLocation>
</comment>
<comment type="subunit">
    <text evidence="13">Component of the nexin-dynein regulatory complex (N-DRC). Interacts with DRC1.</text>
</comment>
<evidence type="ECO:0000256" key="11">
    <source>
        <dbReference type="ARBA" id="ARBA00041517"/>
    </source>
</evidence>
<evidence type="ECO:0000256" key="4">
    <source>
        <dbReference type="ARBA" id="ARBA00023054"/>
    </source>
</evidence>
<feature type="non-terminal residue" evidence="15">
    <location>
        <position position="373"/>
    </location>
</feature>
<dbReference type="InterPro" id="IPR039505">
    <property type="entry name" value="DRC1/2_N"/>
</dbReference>
<sequence>MPKKEKMAKTPLSDEEQLLLFQQKLLAEEEMAKKKERLLSQFLKDKLAKEEHNSALNLNKINTQWRTVLREVKTRELHKDIEILSQTFERVVDCKDNVIKNLEEKHFLRLHLENIVEDLWRKFQDVLKNYTDATEDRKAAFETLQVKDEKSSKEIEVQMKKIQKLQDAITISKGKIMIHSRESEDENRYIRNDKELVLVQLRKLKAQRTQARAASQKNLVRLTLESNATLKALRKIVDKGEKILKLAEICRKFETEEEKVLPFYSSVLTPKEQEGIQENNLEELTEELTKVMVDYIGMENFWKRYNKVKLEQLSLQHRRAQLLDINGKLREMLKQYLDGISVSDEVLSQLNPLFIVNYQSNLPQPLSIRIAHP</sequence>
<keyword evidence="2" id="KW-0963">Cytoplasm</keyword>
<gene>
    <name evidence="15" type="ORF">CK820_G0026895</name>
</gene>
<evidence type="ECO:0000256" key="5">
    <source>
        <dbReference type="ARBA" id="ARBA00023069"/>
    </source>
</evidence>
<keyword evidence="5" id="KW-0969">Cilium</keyword>
<keyword evidence="7" id="KW-0966">Cell projection</keyword>
<evidence type="ECO:0000256" key="1">
    <source>
        <dbReference type="ARBA" id="ARBA00004611"/>
    </source>
</evidence>
<organism evidence="15 16">
    <name type="scientific">Pan troglodytes</name>
    <name type="common">Chimpanzee</name>
    <dbReference type="NCBI Taxonomy" id="9598"/>
    <lineage>
        <taxon>Eukaryota</taxon>
        <taxon>Metazoa</taxon>
        <taxon>Chordata</taxon>
        <taxon>Craniata</taxon>
        <taxon>Vertebrata</taxon>
        <taxon>Euteleostomi</taxon>
        <taxon>Mammalia</taxon>
        <taxon>Eutheria</taxon>
        <taxon>Euarchontoglires</taxon>
        <taxon>Primates</taxon>
        <taxon>Haplorrhini</taxon>
        <taxon>Catarrhini</taxon>
        <taxon>Hominidae</taxon>
        <taxon>Pan</taxon>
    </lineage>
</organism>
<comment type="similarity">
    <text evidence="9">Belongs to the DRC2 family.</text>
</comment>
<dbReference type="Pfam" id="PF14772">
    <property type="entry name" value="NYD-SP28"/>
    <property type="match status" value="1"/>
</dbReference>
<dbReference type="AlphaFoldDB" id="A0A2J8LQ71"/>
<keyword evidence="6" id="KW-0206">Cytoskeleton</keyword>
<dbReference type="GO" id="GO:0005858">
    <property type="term" value="C:axonemal dynein complex"/>
    <property type="evidence" value="ECO:0007669"/>
    <property type="project" value="InterPro"/>
</dbReference>
<evidence type="ECO:0000259" key="14">
    <source>
        <dbReference type="Pfam" id="PF14772"/>
    </source>
</evidence>
<accession>A0A2J8LQ71</accession>
<evidence type="ECO:0000256" key="10">
    <source>
        <dbReference type="ARBA" id="ARBA00040899"/>
    </source>
</evidence>
<keyword evidence="3" id="KW-0282">Flagellum</keyword>
<evidence type="ECO:0000313" key="16">
    <source>
        <dbReference type="Proteomes" id="UP000236370"/>
    </source>
</evidence>
<dbReference type="EMBL" id="NBAG03000280">
    <property type="protein sequence ID" value="PNI49401.1"/>
    <property type="molecule type" value="Genomic_DNA"/>
</dbReference>
<dbReference type="GO" id="GO:0070286">
    <property type="term" value="P:axonemal dynein complex assembly"/>
    <property type="evidence" value="ECO:0007669"/>
    <property type="project" value="InterPro"/>
</dbReference>
<dbReference type="Proteomes" id="UP000236370">
    <property type="component" value="Unassembled WGS sequence"/>
</dbReference>
<feature type="domain" description="Dynein regulatory complex protein 1/2 N-terminal" evidence="14">
    <location>
        <begin position="25"/>
        <end position="104"/>
    </location>
</feature>
<protein>
    <recommendedName>
        <fullName evidence="10">Dynein regulatory complex subunit 2</fullName>
    </recommendedName>
    <alternativeName>
        <fullName evidence="11">Coiled-coil domain-containing protein 65</fullName>
    </alternativeName>
</protein>
<dbReference type="PANTHER" id="PTHR21625">
    <property type="entry name" value="NYD-SP28 PROTEIN"/>
    <property type="match status" value="1"/>
</dbReference>
<evidence type="ECO:0000313" key="15">
    <source>
        <dbReference type="EMBL" id="PNI49401.1"/>
    </source>
</evidence>
<evidence type="ECO:0000256" key="2">
    <source>
        <dbReference type="ARBA" id="ARBA00022490"/>
    </source>
</evidence>
<reference evidence="15 16" key="1">
    <citation type="submission" date="2017-12" db="EMBL/GenBank/DDBJ databases">
        <title>High-resolution comparative analysis of great ape genomes.</title>
        <authorList>
            <person name="Pollen A."/>
            <person name="Hastie A."/>
            <person name="Hormozdiari F."/>
            <person name="Dougherty M."/>
            <person name="Liu R."/>
            <person name="Chaisson M."/>
            <person name="Hoppe E."/>
            <person name="Hill C."/>
            <person name="Pang A."/>
            <person name="Hillier L."/>
            <person name="Baker C."/>
            <person name="Armstrong J."/>
            <person name="Shendure J."/>
            <person name="Paten B."/>
            <person name="Wilson R."/>
            <person name="Chao H."/>
            <person name="Schneider V."/>
            <person name="Ventura M."/>
            <person name="Kronenberg Z."/>
            <person name="Murali S."/>
            <person name="Gordon D."/>
            <person name="Cantsilieris S."/>
            <person name="Munson K."/>
            <person name="Nelson B."/>
            <person name="Raja A."/>
            <person name="Underwood J."/>
            <person name="Diekhans M."/>
            <person name="Fiddes I."/>
            <person name="Haussler D."/>
            <person name="Eichler E."/>
        </authorList>
    </citation>
    <scope>NUCLEOTIDE SEQUENCE [LARGE SCALE GENOMIC DNA]</scope>
    <source>
        <strain evidence="15">Yerkes chimp pedigree #C0471</strain>
    </source>
</reference>
<keyword evidence="4" id="KW-0175">Coiled coil</keyword>
<evidence type="ECO:0000256" key="3">
    <source>
        <dbReference type="ARBA" id="ARBA00022846"/>
    </source>
</evidence>
<evidence type="ECO:0000256" key="12">
    <source>
        <dbReference type="ARBA" id="ARBA00045865"/>
    </source>
</evidence>
<evidence type="ECO:0000256" key="6">
    <source>
        <dbReference type="ARBA" id="ARBA00023212"/>
    </source>
</evidence>
<comment type="caution">
    <text evidence="15">The sequence shown here is derived from an EMBL/GenBank/DDBJ whole genome shotgun (WGS) entry which is preliminary data.</text>
</comment>
<evidence type="ECO:0000256" key="8">
    <source>
        <dbReference type="ARBA" id="ARBA00037841"/>
    </source>
</evidence>
<comment type="function">
    <text evidence="12">Component of the nexin-dynein regulatory complex (N-DRC), a key regulator of ciliary/flagellar motility which maintains the alignment and integrity of the distal axoneme and regulates microtubule sliding in motile axonemes. Plays a critical role in the assembly of N-DRC and also stabilizes the assembly of multiple inner dynein arms and radial spokes. Coassembles with DRC1 to form a central scaffold needed for assembly of the N-DRC and its attachment to the outer doublet microtubules.</text>
</comment>
<evidence type="ECO:0000256" key="13">
    <source>
        <dbReference type="ARBA" id="ARBA00047160"/>
    </source>
</evidence>
<name>A0A2J8LQ71_PANTR</name>
<evidence type="ECO:0000256" key="7">
    <source>
        <dbReference type="ARBA" id="ARBA00023273"/>
    </source>
</evidence>
<evidence type="ECO:0000256" key="9">
    <source>
        <dbReference type="ARBA" id="ARBA00038424"/>
    </source>
</evidence>
<dbReference type="PANTHER" id="PTHR21625:SF0">
    <property type="entry name" value="DYNEIN REGULATORY COMPLEX SUBUNIT 2"/>
    <property type="match status" value="1"/>
</dbReference>
<dbReference type="InterPro" id="IPR039750">
    <property type="entry name" value="DRC1/DRC2"/>
</dbReference>
<proteinExistence type="inferred from homology"/>